<dbReference type="SMART" id="SM00507">
    <property type="entry name" value="HNHc"/>
    <property type="match status" value="1"/>
</dbReference>
<feature type="domain" description="HNH nuclease" evidence="3">
    <location>
        <begin position="348"/>
        <end position="400"/>
    </location>
</feature>
<organism evidence="4 5">
    <name type="scientific">Nocardioides kribbensis</name>
    <dbReference type="NCBI Taxonomy" id="305517"/>
    <lineage>
        <taxon>Bacteria</taxon>
        <taxon>Bacillati</taxon>
        <taxon>Actinomycetota</taxon>
        <taxon>Actinomycetes</taxon>
        <taxon>Propionibacteriales</taxon>
        <taxon>Nocardioidaceae</taxon>
        <taxon>Nocardioides</taxon>
    </lineage>
</organism>
<evidence type="ECO:0000256" key="2">
    <source>
        <dbReference type="SAM" id="MobiDB-lite"/>
    </source>
</evidence>
<name>A0ABV1NV56_9ACTN</name>
<comment type="similarity">
    <text evidence="1">Belongs to the Rv1128c/1148c/1588c/1702c/1945/3466 family.</text>
</comment>
<gene>
    <name evidence="4" type="ORF">V6R90_03750</name>
</gene>
<dbReference type="CDD" id="cd00085">
    <property type="entry name" value="HNHc"/>
    <property type="match status" value="1"/>
</dbReference>
<dbReference type="EMBL" id="JBEGDP010000002">
    <property type="protein sequence ID" value="MEQ7846380.1"/>
    <property type="molecule type" value="Genomic_DNA"/>
</dbReference>
<dbReference type="Gene3D" id="1.10.30.50">
    <property type="match status" value="1"/>
</dbReference>
<dbReference type="InterPro" id="IPR003615">
    <property type="entry name" value="HNH_nuc"/>
</dbReference>
<dbReference type="InterPro" id="IPR003870">
    <property type="entry name" value="DUF222"/>
</dbReference>
<evidence type="ECO:0000256" key="1">
    <source>
        <dbReference type="ARBA" id="ARBA00023450"/>
    </source>
</evidence>
<proteinExistence type="inferred from homology"/>
<keyword evidence="5" id="KW-1185">Reference proteome</keyword>
<dbReference type="Pfam" id="PF01844">
    <property type="entry name" value="HNH"/>
    <property type="match status" value="1"/>
</dbReference>
<feature type="region of interest" description="Disordered" evidence="2">
    <location>
        <begin position="406"/>
        <end position="480"/>
    </location>
</feature>
<feature type="compositionally biased region" description="Low complexity" evidence="2">
    <location>
        <begin position="428"/>
        <end position="437"/>
    </location>
</feature>
<dbReference type="RefSeq" id="WP_349803820.1">
    <property type="nucleotide sequence ID" value="NZ_JBEGDP010000002.1"/>
</dbReference>
<dbReference type="Pfam" id="PF02720">
    <property type="entry name" value="DUF222"/>
    <property type="match status" value="1"/>
</dbReference>
<accession>A0ABV1NV56</accession>
<evidence type="ECO:0000313" key="5">
    <source>
        <dbReference type="Proteomes" id="UP001482520"/>
    </source>
</evidence>
<evidence type="ECO:0000259" key="3">
    <source>
        <dbReference type="SMART" id="SM00507"/>
    </source>
</evidence>
<protein>
    <submittedName>
        <fullName evidence="4">DUF222 domain-containing protein</fullName>
    </submittedName>
</protein>
<comment type="caution">
    <text evidence="4">The sequence shown here is derived from an EMBL/GenBank/DDBJ whole genome shotgun (WGS) entry which is preliminary data.</text>
</comment>
<sequence length="480" mass="50805">MSMTALTSAATRPPETLAARARAALGALADAPWDVLGDDDLLASALDLVAARSALRAAEARILVEIDRRDLARRSLGWGSTADWLTHVAGLRVSQGRQAVAHAHELVGDRAATLAALVAGTVSPEQAALVIDAVEELPAETALRTRAETSLLEKADHLHATDLGRATVRVVDEVDPGRAARERERQRDRLARASHRRRFLSISDDGAGGVRVRGRGSAEDAAVLRQALLPLTAPAPSVDPQTGERLSDPRDHGARTWDALVQVAQHALDTDAVPGSHGERTRVSVTIPWEQLRDAAGATRGGETDDGLTLSAGTVRRMACDATVIPAVLGAESAVLDLGREARVVSASLWRALVARDTHCTFPGCGRPPVMCHAHHVEHWADGGPTALGNLALLCGHHHRTIHDTPWQVRTGSDGRPEFLPPTGLSETGSRASSTSGGAPGPHDASEDRSDAHATPSGWGRTRRRATAARPDPDPPHDED</sequence>
<feature type="region of interest" description="Disordered" evidence="2">
    <location>
        <begin position="233"/>
        <end position="252"/>
    </location>
</feature>
<reference evidence="4 5" key="1">
    <citation type="submission" date="2024-02" db="EMBL/GenBank/DDBJ databases">
        <title>Full genome sequence of Nocardioides kribbensis.</title>
        <authorList>
            <person name="Poletto B.L."/>
            <person name="Silva G."/>
            <person name="Galante D."/>
            <person name="Campos K.R."/>
            <person name="Santos M.B.N."/>
            <person name="Sacchi C.T."/>
        </authorList>
    </citation>
    <scope>NUCLEOTIDE SEQUENCE [LARGE SCALE GENOMIC DNA]</scope>
    <source>
        <strain evidence="4 5">O4R</strain>
    </source>
</reference>
<evidence type="ECO:0000313" key="4">
    <source>
        <dbReference type="EMBL" id="MEQ7846380.1"/>
    </source>
</evidence>
<dbReference type="Proteomes" id="UP001482520">
    <property type="component" value="Unassembled WGS sequence"/>
</dbReference>
<dbReference type="InterPro" id="IPR002711">
    <property type="entry name" value="HNH"/>
</dbReference>
<feature type="compositionally biased region" description="Basic and acidic residues" evidence="2">
    <location>
        <begin position="471"/>
        <end position="480"/>
    </location>
</feature>